<dbReference type="EMBL" id="VEVO01000014">
    <property type="protein sequence ID" value="KAF0032020.1"/>
    <property type="molecule type" value="Genomic_DNA"/>
</dbReference>
<evidence type="ECO:0000313" key="1">
    <source>
        <dbReference type="EMBL" id="KAF0032020.1"/>
    </source>
</evidence>
<sequence length="79" mass="8827">MRQLPATDTSKKLPPRKRSLNASCLCCRDTIASEGDVVRRKEKVSQSENGQERISERLLTVRRTGGVLGPVPAGRYWTD</sequence>
<protein>
    <submittedName>
        <fullName evidence="1">Uncharacterized protein</fullName>
    </submittedName>
</protein>
<reference evidence="1 2" key="1">
    <citation type="submission" date="2019-06" db="EMBL/GenBank/DDBJ databases">
        <title>Draft genomes of female and male turbot (Scophthalmus maximus).</title>
        <authorList>
            <person name="Xu H."/>
            <person name="Xu X.-W."/>
            <person name="Shao C."/>
            <person name="Chen S."/>
        </authorList>
    </citation>
    <scope>NUCLEOTIDE SEQUENCE [LARGE SCALE GENOMIC DNA]</scope>
    <source>
        <strain evidence="1">Ysfricsl-2016a</strain>
        <tissue evidence="1">Blood</tissue>
    </source>
</reference>
<dbReference type="Proteomes" id="UP000438429">
    <property type="component" value="Unassembled WGS sequence"/>
</dbReference>
<dbReference type="AlphaFoldDB" id="A0A6A4SJH6"/>
<accession>A0A6A4SJH6</accession>
<proteinExistence type="predicted"/>
<evidence type="ECO:0000313" key="2">
    <source>
        <dbReference type="Proteomes" id="UP000438429"/>
    </source>
</evidence>
<gene>
    <name evidence="1" type="ORF">F2P81_016575</name>
</gene>
<organism evidence="1 2">
    <name type="scientific">Scophthalmus maximus</name>
    <name type="common">Turbot</name>
    <name type="synonym">Psetta maxima</name>
    <dbReference type="NCBI Taxonomy" id="52904"/>
    <lineage>
        <taxon>Eukaryota</taxon>
        <taxon>Metazoa</taxon>
        <taxon>Chordata</taxon>
        <taxon>Craniata</taxon>
        <taxon>Vertebrata</taxon>
        <taxon>Euteleostomi</taxon>
        <taxon>Actinopterygii</taxon>
        <taxon>Neopterygii</taxon>
        <taxon>Teleostei</taxon>
        <taxon>Neoteleostei</taxon>
        <taxon>Acanthomorphata</taxon>
        <taxon>Carangaria</taxon>
        <taxon>Pleuronectiformes</taxon>
        <taxon>Pleuronectoidei</taxon>
        <taxon>Scophthalmidae</taxon>
        <taxon>Scophthalmus</taxon>
    </lineage>
</organism>
<comment type="caution">
    <text evidence="1">The sequence shown here is derived from an EMBL/GenBank/DDBJ whole genome shotgun (WGS) entry which is preliminary data.</text>
</comment>
<name>A0A6A4SJH6_SCOMX</name>